<dbReference type="CDD" id="cd19531">
    <property type="entry name" value="LCL_NRPS-like"/>
    <property type="match status" value="1"/>
</dbReference>
<dbReference type="SUPFAM" id="SSF52777">
    <property type="entry name" value="CoA-dependent acyltransferases"/>
    <property type="match status" value="2"/>
</dbReference>
<dbReference type="Gene3D" id="3.40.50.980">
    <property type="match status" value="2"/>
</dbReference>
<feature type="domain" description="Carrier" evidence="6">
    <location>
        <begin position="1605"/>
        <end position="1680"/>
    </location>
</feature>
<dbReference type="InterPro" id="IPR025110">
    <property type="entry name" value="AMP-bd_C"/>
</dbReference>
<dbReference type="Proteomes" id="UP000191554">
    <property type="component" value="Unassembled WGS sequence"/>
</dbReference>
<dbReference type="GO" id="GO:0043041">
    <property type="term" value="P:amino acid activation for nonribosomal peptide biosynthetic process"/>
    <property type="evidence" value="ECO:0007669"/>
    <property type="project" value="TreeGrafter"/>
</dbReference>
<dbReference type="InterPro" id="IPR006162">
    <property type="entry name" value="Ppantetheine_attach_site"/>
</dbReference>
<dbReference type="RefSeq" id="WP_080063957.1">
    <property type="nucleotide sequence ID" value="NZ_MZGX01000008.1"/>
</dbReference>
<evidence type="ECO:0000259" key="6">
    <source>
        <dbReference type="PROSITE" id="PS50075"/>
    </source>
</evidence>
<dbReference type="Pfam" id="PF00550">
    <property type="entry name" value="PP-binding"/>
    <property type="match status" value="2"/>
</dbReference>
<dbReference type="InterPro" id="IPR036736">
    <property type="entry name" value="ACP-like_sf"/>
</dbReference>
<evidence type="ECO:0000313" key="8">
    <source>
        <dbReference type="Proteomes" id="UP000191554"/>
    </source>
</evidence>
<dbReference type="Gene3D" id="3.40.50.12780">
    <property type="entry name" value="N-terminal domain of ligase-like"/>
    <property type="match status" value="1"/>
</dbReference>
<organism evidence="7 8">
    <name type="scientific">Ruminiclostridium hungatei</name>
    <name type="common">Clostridium hungatei</name>
    <dbReference type="NCBI Taxonomy" id="48256"/>
    <lineage>
        <taxon>Bacteria</taxon>
        <taxon>Bacillati</taxon>
        <taxon>Bacillota</taxon>
        <taxon>Clostridia</taxon>
        <taxon>Eubacteriales</taxon>
        <taxon>Oscillospiraceae</taxon>
        <taxon>Ruminiclostridium</taxon>
    </lineage>
</organism>
<dbReference type="PANTHER" id="PTHR45527:SF1">
    <property type="entry name" value="FATTY ACID SYNTHASE"/>
    <property type="match status" value="1"/>
</dbReference>
<dbReference type="InterPro" id="IPR023213">
    <property type="entry name" value="CAT-like_dom_sf"/>
</dbReference>
<name>A0A1V4SLY7_RUMHU</name>
<accession>A0A1V4SLY7</accession>
<dbReference type="Pfam" id="PF00668">
    <property type="entry name" value="Condensation"/>
    <property type="match status" value="1"/>
</dbReference>
<dbReference type="InterPro" id="IPR009081">
    <property type="entry name" value="PP-bd_ACP"/>
</dbReference>
<dbReference type="STRING" id="48256.CLHUN_15090"/>
<dbReference type="EMBL" id="MZGX01000008">
    <property type="protein sequence ID" value="OPX44516.1"/>
    <property type="molecule type" value="Genomic_DNA"/>
</dbReference>
<dbReference type="GO" id="GO:0008610">
    <property type="term" value="P:lipid biosynthetic process"/>
    <property type="evidence" value="ECO:0007669"/>
    <property type="project" value="UniProtKB-ARBA"/>
</dbReference>
<keyword evidence="5" id="KW-0045">Antibiotic biosynthesis</keyword>
<feature type="domain" description="Carrier" evidence="6">
    <location>
        <begin position="566"/>
        <end position="641"/>
    </location>
</feature>
<gene>
    <name evidence="7" type="primary">grsB</name>
    <name evidence="7" type="ORF">CLHUN_15090</name>
</gene>
<dbReference type="InterPro" id="IPR001242">
    <property type="entry name" value="Condensation_dom"/>
</dbReference>
<dbReference type="SUPFAM" id="SSF56801">
    <property type="entry name" value="Acetyl-CoA synthetase-like"/>
    <property type="match status" value="2"/>
</dbReference>
<reference evidence="7 8" key="1">
    <citation type="submission" date="2017-03" db="EMBL/GenBank/DDBJ databases">
        <title>Genome sequence of Clostridium hungatei DSM 14427.</title>
        <authorList>
            <person name="Poehlein A."/>
            <person name="Daniel R."/>
        </authorList>
    </citation>
    <scope>NUCLEOTIDE SEQUENCE [LARGE SCALE GENOMIC DNA]</scope>
    <source>
        <strain evidence="7 8">DSM 14427</strain>
    </source>
</reference>
<dbReference type="FunFam" id="3.40.50.12780:FF:000012">
    <property type="entry name" value="Non-ribosomal peptide synthetase"/>
    <property type="match status" value="1"/>
</dbReference>
<dbReference type="Pfam" id="PF00501">
    <property type="entry name" value="AMP-binding"/>
    <property type="match status" value="2"/>
</dbReference>
<comment type="similarity">
    <text evidence="2">Belongs to the ATP-dependent AMP-binding enzyme family.</text>
</comment>
<dbReference type="NCBIfam" id="TIGR01733">
    <property type="entry name" value="AA-adenyl-dom"/>
    <property type="match status" value="1"/>
</dbReference>
<dbReference type="InterPro" id="IPR042099">
    <property type="entry name" value="ANL_N_sf"/>
</dbReference>
<dbReference type="GO" id="GO:0003824">
    <property type="term" value="F:catalytic activity"/>
    <property type="evidence" value="ECO:0007669"/>
    <property type="project" value="InterPro"/>
</dbReference>
<dbReference type="PROSITE" id="PS00455">
    <property type="entry name" value="AMP_BINDING"/>
    <property type="match status" value="1"/>
</dbReference>
<dbReference type="GO" id="GO:0044550">
    <property type="term" value="P:secondary metabolite biosynthetic process"/>
    <property type="evidence" value="ECO:0007669"/>
    <property type="project" value="UniProtKB-ARBA"/>
</dbReference>
<dbReference type="FunFam" id="3.40.50.980:FF:000001">
    <property type="entry name" value="Non-ribosomal peptide synthetase"/>
    <property type="match status" value="1"/>
</dbReference>
<dbReference type="Gene3D" id="3.30.300.30">
    <property type="match status" value="2"/>
</dbReference>
<dbReference type="OrthoDB" id="2203190at2"/>
<comment type="caution">
    <text evidence="7">The sequence shown here is derived from an EMBL/GenBank/DDBJ whole genome shotgun (WGS) entry which is preliminary data.</text>
</comment>
<keyword evidence="3" id="KW-0596">Phosphopantetheine</keyword>
<dbReference type="PROSITE" id="PS00012">
    <property type="entry name" value="PHOSPHOPANTETHEINE"/>
    <property type="match status" value="1"/>
</dbReference>
<dbReference type="PANTHER" id="PTHR45527">
    <property type="entry name" value="NONRIBOSOMAL PEPTIDE SYNTHETASE"/>
    <property type="match status" value="1"/>
</dbReference>
<dbReference type="FunFam" id="2.30.38.10:FF:000001">
    <property type="entry name" value="Non-ribosomal peptide synthetase PvdI"/>
    <property type="match status" value="1"/>
</dbReference>
<dbReference type="InterPro" id="IPR020845">
    <property type="entry name" value="AMP-binding_CS"/>
</dbReference>
<dbReference type="Pfam" id="PF13193">
    <property type="entry name" value="AMP-binding_C"/>
    <property type="match status" value="1"/>
</dbReference>
<evidence type="ECO:0000256" key="5">
    <source>
        <dbReference type="ARBA" id="ARBA00023194"/>
    </source>
</evidence>
<evidence type="ECO:0000256" key="2">
    <source>
        <dbReference type="ARBA" id="ARBA00006432"/>
    </source>
</evidence>
<sequence length="2037" mass="231285">MLKHKNLIQLIEHVKQCDKGIIFIEDSNTEVSITYEELYIKALRILGFLQMKGVKPGDEIVLQLQDNKSFIYAFWACILGGFIPVPIPIGNNDEHRLRVVKVWNILNNPHLITEASLQSQLSDQENIKAHSFLIEEAGKACSPGKTYTPESSDIAFIQFSSGSTGDPKGVVLTHENLLTNINAMLKGLQVVPEDSTLSWMPLTHDLGLVGFHLSSIAGEISQYIMPTSLFIRHPVLWIEKANYYKISVLASPNFGYKHFLGSFKPEIAADWELSHVRLLLNGAEPISSELCNLFLDTMSAYNLRRNVVLPVFGLAEASLAVSIPPVGEEFVTLSLKRESVSLGQKAIQDSSSAESVKFVDLGYPVQDCLVRICDQDNIVLEDSTIGAIQIKGRNVTKGYYNNPQATTAVFAQDGWLDTGDIGFMRNGRLIVIGRKKDIIFVNGQNYYPYDIEKAAEGIAAIESVKFAACSIQDEISKTEEIGLFVLFKGKIEDFVHMAIALKTNINKLMGLDIKHVIPVENMPLTASGKVQRYKLAENFKHGMYADIVRRINRITMERTQNLNIVLPANETEKKLVELWRDILDIEKVGVTDNFFELGGNSLKVSTLLSCIEEEFGIEIPITTAFEILTVKKLSEFIEDARKKAYSIIPHIEKREYYPVSSAQKRLVILDQIDSAITYNISAAMEIEGMLDTEKFTEVFRMLLERHESLRTEFEFIDGEPVQKINDNADMKIEITSCKDGDVAKIIKNFIRPFDLRKAPLVRAKLLKITGTRHIFLCDMHHIISDGISCSILVRELIKLYQGQTLNKIRVQYKDFAAWQNEQLKTEYISVQKEFWLNQYSDEIPVLNFPYDYQRPAVQSFEGDRVSFEIKGELLKSLEKLSIKTGTTLFMVFLSVYNVLLHKYTGQEDIVVGTPVSGRTRNELNDVIGMFVNTLALRNRPQSNIKYSNHLEDVRNRFLKALENQDYQFEMLVDALKIKREIDRNPLFDTMFVFQNMDGIEVEVRADNLKFSKYDFESRVSKFDFSLYAVPKQGSIYFELEYSTKLFRRDTIERFTAHYQNLLDIIVQNPEILISDIDILSQQEKNLLLYQYNQTQQEYPQEKTICDLFEEQVRKVPGHIAVEAGAKKLTYGEIDRKANSLAGILRTHGVRPDTIVGLLAERSIELIVGILAVLKAGGAYLPIDPQYPETRIKYILENAGAEILLTVDAIKEGMEFNGTVINLLDSSIYSGNSQRVEIVNKPDDLAYAIYTSGSTGNPKGVMIQHKALNNYLHSIYKWYDEEVGSGDRCFSLANISFDANVVEIFMPLVFGATLVLNDQPRLMDLEQLADTIAEKDVTFTFLPPTILQDLCRLLKKRNIKLNKILTGLENIKDYVLEEFFELNKDMKVLIGYGPTEATICASFYRYESRKSVGKTVPIGKPLANTQIYLTDSNYRPVPEGATGELCISGEGLAKGYLNNPTVTSEKFVSNPFISGQKMYRTGDLARWNSEGNLEFMGRADFQVKIRGYRVELGEIEARLLKYGSVKEAVVLDRKDSNGNKYLCAYIVADADINPSDFREFLSRDLPDYMVPSYYVRIKSVPFTSNGKIDRKALPEPVLGAGTEYVPPRNEIEQELVAVWQEVLGVSRVGIFDNFFDLGGSSLKAIQVSGKLKSFGLNMMNILRNPTIAELGKYAVPFGGQGVELPEPMKKNMELDYYFSTQGDRDSLTEKMDCANVMLYFILKKQLGNNGSYYEYFAQGFDMNLTENRSGGIYDINFSTYHLWEDAFEINSYSGKGAQALSHIEQLLDSGEQLVVDIYCLRNPYFREFVSYDAPEEKERRGHLFMLVAHDRDNLYSIEMPEMINADRYIPYIGNKSVGLIPKKDILPAFEFDVFYSTITVKKEKLKGESKLKELVDLIIKNYNRPASVENGLTTYYGEAAIDKLVEISSKEFQRLDDIDNVQTRILQEILDWKLVTLSNRRRLFKTALEHYNGECNKDIRDSVIDLLEGLAQGLKEICHSLTKKYSLASVIDKEAGWCFAELKEQEKELIYLMGRLWT</sequence>
<dbReference type="Gene3D" id="3.30.559.30">
    <property type="entry name" value="Nonribosomal peptide synthetase, condensation domain"/>
    <property type="match status" value="1"/>
</dbReference>
<evidence type="ECO:0000256" key="3">
    <source>
        <dbReference type="ARBA" id="ARBA00022450"/>
    </source>
</evidence>
<dbReference type="GO" id="GO:0017000">
    <property type="term" value="P:antibiotic biosynthetic process"/>
    <property type="evidence" value="ECO:0007669"/>
    <property type="project" value="UniProtKB-KW"/>
</dbReference>
<dbReference type="SUPFAM" id="SSF47336">
    <property type="entry name" value="ACP-like"/>
    <property type="match status" value="2"/>
</dbReference>
<evidence type="ECO:0000256" key="4">
    <source>
        <dbReference type="ARBA" id="ARBA00022553"/>
    </source>
</evidence>
<dbReference type="InterPro" id="IPR010071">
    <property type="entry name" value="AA_adenyl_dom"/>
</dbReference>
<proteinExistence type="inferred from homology"/>
<dbReference type="InterPro" id="IPR000873">
    <property type="entry name" value="AMP-dep_synth/lig_dom"/>
</dbReference>
<dbReference type="InterPro" id="IPR045851">
    <property type="entry name" value="AMP-bd_C_sf"/>
</dbReference>
<dbReference type="GO" id="GO:0031177">
    <property type="term" value="F:phosphopantetheine binding"/>
    <property type="evidence" value="ECO:0007669"/>
    <property type="project" value="TreeGrafter"/>
</dbReference>
<keyword evidence="8" id="KW-1185">Reference proteome</keyword>
<dbReference type="FunFam" id="3.30.300.30:FF:000010">
    <property type="entry name" value="Enterobactin synthetase component F"/>
    <property type="match status" value="1"/>
</dbReference>
<dbReference type="GO" id="GO:0005737">
    <property type="term" value="C:cytoplasm"/>
    <property type="evidence" value="ECO:0007669"/>
    <property type="project" value="TreeGrafter"/>
</dbReference>
<dbReference type="Gene3D" id="2.30.38.10">
    <property type="entry name" value="Luciferase, Domain 3"/>
    <property type="match status" value="1"/>
</dbReference>
<protein>
    <submittedName>
        <fullName evidence="7">Gramicidin S synthase 2</fullName>
    </submittedName>
</protein>
<dbReference type="PROSITE" id="PS50075">
    <property type="entry name" value="CARRIER"/>
    <property type="match status" value="2"/>
</dbReference>
<keyword evidence="4" id="KW-0597">Phosphoprotein</keyword>
<evidence type="ECO:0000256" key="1">
    <source>
        <dbReference type="ARBA" id="ARBA00001957"/>
    </source>
</evidence>
<dbReference type="Gene3D" id="3.30.559.10">
    <property type="entry name" value="Chloramphenicol acetyltransferase-like domain"/>
    <property type="match status" value="1"/>
</dbReference>
<dbReference type="Gene3D" id="1.10.1200.10">
    <property type="entry name" value="ACP-like"/>
    <property type="match status" value="2"/>
</dbReference>
<comment type="cofactor">
    <cofactor evidence="1">
        <name>pantetheine 4'-phosphate</name>
        <dbReference type="ChEBI" id="CHEBI:47942"/>
    </cofactor>
</comment>
<evidence type="ECO:0000313" key="7">
    <source>
        <dbReference type="EMBL" id="OPX44516.1"/>
    </source>
</evidence>